<gene>
    <name evidence="1" type="ORF">BSK71_00200</name>
</gene>
<comment type="caution">
    <text evidence="1">The sequence shown here is derived from an EMBL/GenBank/DDBJ whole genome shotgun (WGS) entry which is preliminary data.</text>
</comment>
<evidence type="ECO:0000313" key="2">
    <source>
        <dbReference type="Proteomes" id="UP000189286"/>
    </source>
</evidence>
<sequence>MSAICPQRSSLQGTPLLRKSQLLFLNSFAETSATVLAEIDIEKGTWSIPAERMKAKRFLFHVKAIGRHPTFKFQSHFLWLREVM</sequence>
<dbReference type="EMBL" id="MPUJ01000001">
    <property type="protein sequence ID" value="ONK08691.1"/>
    <property type="molecule type" value="Genomic_DNA"/>
</dbReference>
<accession>A0A1V2R8M2</accession>
<dbReference type="RefSeq" id="WP_039355526.1">
    <property type="nucleotide sequence ID" value="NZ_JRMH01000001.1"/>
</dbReference>
<dbReference type="AlphaFoldDB" id="A0A1V2R8M2"/>
<proteinExistence type="predicted"/>
<reference evidence="2" key="1">
    <citation type="submission" date="2016-11" db="EMBL/GenBank/DDBJ databases">
        <authorList>
            <person name="Panda P."/>
            <person name="Visnovsky S."/>
            <person name="Pitman A."/>
        </authorList>
    </citation>
    <scope>NUCLEOTIDE SEQUENCE [LARGE SCALE GENOMIC DNA]</scope>
    <source>
        <strain evidence="2">ICMP 9972</strain>
    </source>
</reference>
<name>A0A1V2R8M2_9GAMM</name>
<organism evidence="1 2">
    <name type="scientific">Pectobacterium actinidiae</name>
    <dbReference type="NCBI Taxonomy" id="1507808"/>
    <lineage>
        <taxon>Bacteria</taxon>
        <taxon>Pseudomonadati</taxon>
        <taxon>Pseudomonadota</taxon>
        <taxon>Gammaproteobacteria</taxon>
        <taxon>Enterobacterales</taxon>
        <taxon>Pectobacteriaceae</taxon>
        <taxon>Pectobacterium</taxon>
    </lineage>
</organism>
<evidence type="ECO:0000313" key="1">
    <source>
        <dbReference type="EMBL" id="ONK08691.1"/>
    </source>
</evidence>
<protein>
    <submittedName>
        <fullName evidence="1">Uncharacterized protein</fullName>
    </submittedName>
</protein>
<dbReference type="Proteomes" id="UP000189286">
    <property type="component" value="Unassembled WGS sequence"/>
</dbReference>
<dbReference type="OrthoDB" id="9795573at2"/>